<evidence type="ECO:0000313" key="2">
    <source>
        <dbReference type="EMBL" id="EEO27575.2"/>
    </source>
</evidence>
<dbReference type="AlphaFoldDB" id="C3X2Y9"/>
<dbReference type="CDD" id="cd10032">
    <property type="entry name" value="UDG-F6_HDG"/>
    <property type="match status" value="1"/>
</dbReference>
<reference evidence="2" key="1">
    <citation type="submission" date="2011-10" db="EMBL/GenBank/DDBJ databases">
        <title>The Genome Sequence of Oxalobacter formigenes HOxBLS.</title>
        <authorList>
            <consortium name="The Broad Institute Genome Sequencing Platform"/>
            <person name="Earl A."/>
            <person name="Ward D."/>
            <person name="Feldgarden M."/>
            <person name="Gevers D."/>
            <person name="Allison M.J."/>
            <person name="Humphrey S."/>
            <person name="Young S.K."/>
            <person name="Zeng Q."/>
            <person name="Gargeya S."/>
            <person name="Fitzgerald M."/>
            <person name="Haas B."/>
            <person name="Abouelleil A."/>
            <person name="Alvarado L."/>
            <person name="Arachchi H.M."/>
            <person name="Berlin A."/>
            <person name="Brown A."/>
            <person name="Chapman S.B."/>
            <person name="Chen Z."/>
            <person name="Dunbar C."/>
            <person name="Freedman E."/>
            <person name="Gearin G."/>
            <person name="Goldberg J."/>
            <person name="Griggs A."/>
            <person name="Gujja S."/>
            <person name="Heiman D."/>
            <person name="Howarth C."/>
            <person name="Larson L."/>
            <person name="Lui A."/>
            <person name="MacDonald P.J.P."/>
            <person name="Montmayeur A."/>
            <person name="Murphy C."/>
            <person name="Neiman D."/>
            <person name="Pearson M."/>
            <person name="Priest M."/>
            <person name="Roberts A."/>
            <person name="Saif S."/>
            <person name="Shea T."/>
            <person name="Shenoy N."/>
            <person name="Sisk P."/>
            <person name="Stolte C."/>
            <person name="Sykes S."/>
            <person name="Wortman J."/>
            <person name="Nusbaum C."/>
            <person name="Birren B."/>
        </authorList>
    </citation>
    <scope>NUCLEOTIDE SEQUENCE [LARGE SCALE GENOMIC DNA]</scope>
    <source>
        <strain evidence="2">HOxBLS</strain>
    </source>
</reference>
<dbReference type="InterPro" id="IPR036895">
    <property type="entry name" value="Uracil-DNA_glycosylase-like_sf"/>
</dbReference>
<dbReference type="InterPro" id="IPR026353">
    <property type="entry name" value="Hypoxan-DNA_Glyclase"/>
</dbReference>
<dbReference type="HOGENOM" id="CLU_094865_0_1_4"/>
<protein>
    <recommendedName>
        <fullName evidence="1">Uracil-DNA glycosylase-like domain-containing protein</fullName>
    </recommendedName>
</protein>
<dbReference type="NCBIfam" id="TIGR04274">
    <property type="entry name" value="hypoxanDNAglyco"/>
    <property type="match status" value="1"/>
</dbReference>
<dbReference type="Pfam" id="PF03167">
    <property type="entry name" value="UDG"/>
    <property type="match status" value="1"/>
</dbReference>
<gene>
    <name evidence="2" type="ORF">OFAG_00728</name>
</gene>
<dbReference type="RefSeq" id="WP_020995148.1">
    <property type="nucleotide sequence ID" value="NZ_CABMNL010000001.1"/>
</dbReference>
<dbReference type="eggNOG" id="COG3663">
    <property type="taxonomic scope" value="Bacteria"/>
</dbReference>
<dbReference type="Gene3D" id="3.40.470.10">
    <property type="entry name" value="Uracil-DNA glycosylase-like domain"/>
    <property type="match status" value="1"/>
</dbReference>
<accession>C3X2Y9</accession>
<comment type="caution">
    <text evidence="2">The sequence shown here is derived from an EMBL/GenBank/DDBJ whole genome shotgun (WGS) entry which is preliminary data.</text>
</comment>
<dbReference type="SMART" id="SM00986">
    <property type="entry name" value="UDG"/>
    <property type="match status" value="1"/>
</dbReference>
<sequence length="169" mass="19022">MNHVNRPAVPLAPLNGLPPLFSPHIHTMILGSFPGRESLAAGQYYAHPRNQFWRLLSAVLGEELVLLPYEARLERLLRHGIGLWDVITMCERIGSLDSRIKNAVPNDFKRLKKDCPNLEKICFNGKVAGTYAERLAAAGYKTIVLPSSSPAYASRSFEEKRVLWEKILE</sequence>
<dbReference type="EMBL" id="ACDP02000023">
    <property type="protein sequence ID" value="EEO27575.2"/>
    <property type="molecule type" value="Genomic_DNA"/>
</dbReference>
<dbReference type="SUPFAM" id="SSF52141">
    <property type="entry name" value="Uracil-DNA glycosylase-like"/>
    <property type="match status" value="1"/>
</dbReference>
<dbReference type="InterPro" id="IPR005122">
    <property type="entry name" value="Uracil-DNA_glycosylase-like"/>
</dbReference>
<organism evidence="2 3">
    <name type="scientific">Oxalobacter paraformigenes</name>
    <dbReference type="NCBI Taxonomy" id="556268"/>
    <lineage>
        <taxon>Bacteria</taxon>
        <taxon>Pseudomonadati</taxon>
        <taxon>Pseudomonadota</taxon>
        <taxon>Betaproteobacteria</taxon>
        <taxon>Burkholderiales</taxon>
        <taxon>Oxalobacteraceae</taxon>
        <taxon>Oxalobacter</taxon>
    </lineage>
</organism>
<proteinExistence type="predicted"/>
<evidence type="ECO:0000259" key="1">
    <source>
        <dbReference type="SMART" id="SM00986"/>
    </source>
</evidence>
<dbReference type="Proteomes" id="UP000003973">
    <property type="component" value="Unassembled WGS sequence"/>
</dbReference>
<dbReference type="SMART" id="SM00987">
    <property type="entry name" value="UreE_C"/>
    <property type="match status" value="1"/>
</dbReference>
<keyword evidence="3" id="KW-1185">Reference proteome</keyword>
<feature type="domain" description="Uracil-DNA glycosylase-like" evidence="1">
    <location>
        <begin position="18"/>
        <end position="168"/>
    </location>
</feature>
<evidence type="ECO:0000313" key="3">
    <source>
        <dbReference type="Proteomes" id="UP000003973"/>
    </source>
</evidence>
<name>C3X2Y9_9BURK</name>